<dbReference type="Proteomes" id="UP000327085">
    <property type="component" value="Chromosome 1"/>
</dbReference>
<organism evidence="1 2">
    <name type="scientific">Prunus dulcis</name>
    <name type="common">Almond</name>
    <name type="synonym">Amygdalus dulcis</name>
    <dbReference type="NCBI Taxonomy" id="3755"/>
    <lineage>
        <taxon>Eukaryota</taxon>
        <taxon>Viridiplantae</taxon>
        <taxon>Streptophyta</taxon>
        <taxon>Embryophyta</taxon>
        <taxon>Tracheophyta</taxon>
        <taxon>Spermatophyta</taxon>
        <taxon>Magnoliopsida</taxon>
        <taxon>eudicotyledons</taxon>
        <taxon>Gunneridae</taxon>
        <taxon>Pentapetalae</taxon>
        <taxon>rosids</taxon>
        <taxon>fabids</taxon>
        <taxon>Rosales</taxon>
        <taxon>Rosaceae</taxon>
        <taxon>Amygdaloideae</taxon>
        <taxon>Amygdaleae</taxon>
        <taxon>Prunus</taxon>
    </lineage>
</organism>
<sequence length="219" mass="24139">MQERIRKILKKNNELNTNEILYEVIQKGKSLLAFEENDLSDLVFSLEDMMKEIQKRIDYLEQPNPTHPLGIPSEESGDQLENMSQIEGDFTESLLCLTYENEMGLPNWNFGGSNYDGSDLGLANKIDNFEGQGYVGSDMGLPPVNYGGITGGSEMGLGMFPKNGNSVVGSSWDTGLELPPELFGGSIVGSDDGLPYDVSKSWQNLFSSPSITVYIYLVV</sequence>
<protein>
    <submittedName>
        <fullName evidence="1">PREDICTED: MADS-box mRNAion factor</fullName>
    </submittedName>
</protein>
<name>A0A5E4FVC9_PRUDU</name>
<evidence type="ECO:0000313" key="2">
    <source>
        <dbReference type="Proteomes" id="UP000327085"/>
    </source>
</evidence>
<reference evidence="2" key="1">
    <citation type="journal article" date="2020" name="Plant J.">
        <title>Transposons played a major role in the diversification between the closely related almond and peach genomes: results from the almond genome sequence.</title>
        <authorList>
            <person name="Alioto T."/>
            <person name="Alexiou K.G."/>
            <person name="Bardil A."/>
            <person name="Barteri F."/>
            <person name="Castanera R."/>
            <person name="Cruz F."/>
            <person name="Dhingra A."/>
            <person name="Duval H."/>
            <person name="Fernandez I Marti A."/>
            <person name="Frias L."/>
            <person name="Galan B."/>
            <person name="Garcia J.L."/>
            <person name="Howad W."/>
            <person name="Gomez-Garrido J."/>
            <person name="Gut M."/>
            <person name="Julca I."/>
            <person name="Morata J."/>
            <person name="Puigdomenech P."/>
            <person name="Ribeca P."/>
            <person name="Rubio Cabetas M.J."/>
            <person name="Vlasova A."/>
            <person name="Wirthensohn M."/>
            <person name="Garcia-Mas J."/>
            <person name="Gabaldon T."/>
            <person name="Casacuberta J.M."/>
            <person name="Arus P."/>
        </authorList>
    </citation>
    <scope>NUCLEOTIDE SEQUENCE [LARGE SCALE GENOMIC DNA]</scope>
    <source>
        <strain evidence="2">cv. Texas</strain>
    </source>
</reference>
<gene>
    <name evidence="1" type="ORF">ALMOND_2B005682</name>
</gene>
<dbReference type="InParanoid" id="A0A5E4FVC9"/>
<dbReference type="Gramene" id="VVA31260">
    <property type="protein sequence ID" value="VVA31260"/>
    <property type="gene ID" value="Prudul26B005682"/>
</dbReference>
<dbReference type="EMBL" id="CABIKO010000210">
    <property type="protein sequence ID" value="VVA31260.1"/>
    <property type="molecule type" value="Genomic_DNA"/>
</dbReference>
<dbReference type="AlphaFoldDB" id="A0A5E4FVC9"/>
<accession>A0A5E4FVC9</accession>
<evidence type="ECO:0000313" key="1">
    <source>
        <dbReference type="EMBL" id="VVA31260.1"/>
    </source>
</evidence>
<proteinExistence type="predicted"/>